<evidence type="ECO:0000313" key="2">
    <source>
        <dbReference type="Proteomes" id="UP001053296"/>
    </source>
</evidence>
<gene>
    <name evidence="1" type="ORF">PSDVSF_32300</name>
</gene>
<evidence type="ECO:0000313" key="1">
    <source>
        <dbReference type="EMBL" id="BCS89988.1"/>
    </source>
</evidence>
<keyword evidence="2" id="KW-1185">Reference proteome</keyword>
<organism evidence="1 2">
    <name type="scientific">Pseudodesulfovibrio sediminis</name>
    <dbReference type="NCBI Taxonomy" id="2810563"/>
    <lineage>
        <taxon>Bacteria</taxon>
        <taxon>Pseudomonadati</taxon>
        <taxon>Thermodesulfobacteriota</taxon>
        <taxon>Desulfovibrionia</taxon>
        <taxon>Desulfovibrionales</taxon>
        <taxon>Desulfovibrionaceae</taxon>
    </lineage>
</organism>
<reference evidence="1" key="1">
    <citation type="journal article" date="2022" name="Arch. Microbiol.">
        <title>Pseudodesulfovibrio sediminis sp. nov., a mesophilic and neutrophilic sulfate-reducing bacterium isolated from sediment of a brackish lake.</title>
        <authorList>
            <person name="Takahashi A."/>
            <person name="Kojima H."/>
            <person name="Watanabe M."/>
            <person name="Fukui M."/>
        </authorList>
    </citation>
    <scope>NUCLEOTIDE SEQUENCE</scope>
    <source>
        <strain evidence="1">SF6</strain>
    </source>
</reference>
<name>A0ABM9SDU9_9BACT</name>
<dbReference type="Proteomes" id="UP001053296">
    <property type="component" value="Chromosome"/>
</dbReference>
<dbReference type="RefSeq" id="WP_229591934.1">
    <property type="nucleotide sequence ID" value="NZ_AP024485.1"/>
</dbReference>
<accession>A0ABM9SDU9</accession>
<dbReference type="EMBL" id="AP024485">
    <property type="protein sequence ID" value="BCS89988.1"/>
    <property type="molecule type" value="Genomic_DNA"/>
</dbReference>
<protein>
    <submittedName>
        <fullName evidence="1">Uncharacterized protein</fullName>
    </submittedName>
</protein>
<proteinExistence type="predicted"/>
<sequence>MGTIEIEHATMESIQMLMRLIQRLDEYYPGVALVKSQAEAVEDMIKDCTQAQTS</sequence>